<proteinExistence type="predicted"/>
<protein>
    <submittedName>
        <fullName evidence="9">Translocase</fullName>
    </submittedName>
</protein>
<dbReference type="PANTHER" id="PTHR42982">
    <property type="entry name" value="SEC-INDEPENDENT PROTEIN TRANSLOCASE PROTEIN TATA"/>
    <property type="match status" value="1"/>
</dbReference>
<evidence type="ECO:0000256" key="4">
    <source>
        <dbReference type="ARBA" id="ARBA00022927"/>
    </source>
</evidence>
<dbReference type="Pfam" id="PF02416">
    <property type="entry name" value="TatA_B_E"/>
    <property type="match status" value="1"/>
</dbReference>
<dbReference type="GO" id="GO:0016020">
    <property type="term" value="C:membrane"/>
    <property type="evidence" value="ECO:0007669"/>
    <property type="project" value="UniProtKB-ARBA"/>
</dbReference>
<reference evidence="9 10" key="1">
    <citation type="journal article" date="2018" name="Int. J. Syst. Evol. Microbiol.">
        <title>Epidermidibacterium keratini gen. nov., sp. nov., a member of the family Sporichthyaceae, isolated from keratin epidermis.</title>
        <authorList>
            <person name="Lee D.G."/>
            <person name="Trujillo M.E."/>
            <person name="Kang S."/>
            <person name="Nam J.J."/>
            <person name="Kim Y.J."/>
        </authorList>
    </citation>
    <scope>NUCLEOTIDE SEQUENCE [LARGE SCALE GENOMIC DNA]</scope>
    <source>
        <strain evidence="9 10">EPI-7</strain>
    </source>
</reference>
<keyword evidence="2" id="KW-0813">Transport</keyword>
<dbReference type="PANTHER" id="PTHR42982:SF1">
    <property type="entry name" value="SEC-INDEPENDENT PROTEIN TRANSLOCASE PROTEIN TATA"/>
    <property type="match status" value="1"/>
</dbReference>
<keyword evidence="5" id="KW-1133">Transmembrane helix</keyword>
<comment type="subcellular location">
    <subcellularLocation>
        <location evidence="1">Membrane</location>
        <topology evidence="1">Single-pass membrane protein</topology>
    </subcellularLocation>
</comment>
<name>A0A7L4YKP0_9ACTN</name>
<evidence type="ECO:0000256" key="1">
    <source>
        <dbReference type="ARBA" id="ARBA00004167"/>
    </source>
</evidence>
<dbReference type="OrthoDB" id="3267321at2"/>
<dbReference type="InterPro" id="IPR003369">
    <property type="entry name" value="TatA/B/E"/>
</dbReference>
<sequence>MFSSLGWGEILVLLVVALLIFGPDKLPGAARQAADALKGVKKQVTGARQTVKEEFGDAIPADFDRTMLNPKAFVRKHLWEDDEPAPVAQQPTGQGPARPAQYDAETT</sequence>
<evidence type="ECO:0000256" key="3">
    <source>
        <dbReference type="ARBA" id="ARBA00022692"/>
    </source>
</evidence>
<evidence type="ECO:0000313" key="9">
    <source>
        <dbReference type="EMBL" id="QHB99627.1"/>
    </source>
</evidence>
<organism evidence="9 10">
    <name type="scientific">Epidermidibacterium keratini</name>
    <dbReference type="NCBI Taxonomy" id="1891644"/>
    <lineage>
        <taxon>Bacteria</taxon>
        <taxon>Bacillati</taxon>
        <taxon>Actinomycetota</taxon>
        <taxon>Actinomycetes</taxon>
        <taxon>Sporichthyales</taxon>
        <taxon>Sporichthyaceae</taxon>
        <taxon>Epidermidibacterium</taxon>
    </lineage>
</organism>
<keyword evidence="6" id="KW-0811">Translocation</keyword>
<gene>
    <name evidence="9" type="ORF">EK0264_04555</name>
</gene>
<evidence type="ECO:0000313" key="10">
    <source>
        <dbReference type="Proteomes" id="UP000463857"/>
    </source>
</evidence>
<evidence type="ECO:0000256" key="7">
    <source>
        <dbReference type="ARBA" id="ARBA00023136"/>
    </source>
</evidence>
<dbReference type="RefSeq" id="WP_159543375.1">
    <property type="nucleotide sequence ID" value="NZ_CP047156.1"/>
</dbReference>
<keyword evidence="3" id="KW-0812">Transmembrane</keyword>
<evidence type="ECO:0000256" key="5">
    <source>
        <dbReference type="ARBA" id="ARBA00022989"/>
    </source>
</evidence>
<dbReference type="AlphaFoldDB" id="A0A7L4YKP0"/>
<dbReference type="KEGG" id="eke:EK0264_04555"/>
<dbReference type="GO" id="GO:0015031">
    <property type="term" value="P:protein transport"/>
    <property type="evidence" value="ECO:0007669"/>
    <property type="project" value="UniProtKB-KW"/>
</dbReference>
<dbReference type="EMBL" id="CP047156">
    <property type="protein sequence ID" value="QHB99627.1"/>
    <property type="molecule type" value="Genomic_DNA"/>
</dbReference>
<keyword evidence="7" id="KW-0472">Membrane</keyword>
<dbReference type="Proteomes" id="UP000463857">
    <property type="component" value="Chromosome"/>
</dbReference>
<dbReference type="PRINTS" id="PR01506">
    <property type="entry name" value="TATBPROTEIN"/>
</dbReference>
<evidence type="ECO:0000256" key="8">
    <source>
        <dbReference type="SAM" id="MobiDB-lite"/>
    </source>
</evidence>
<keyword evidence="10" id="KW-1185">Reference proteome</keyword>
<feature type="region of interest" description="Disordered" evidence="8">
    <location>
        <begin position="79"/>
        <end position="107"/>
    </location>
</feature>
<dbReference type="Gene3D" id="1.20.5.3310">
    <property type="match status" value="1"/>
</dbReference>
<accession>A0A7L4YKP0</accession>
<evidence type="ECO:0000256" key="6">
    <source>
        <dbReference type="ARBA" id="ARBA00023010"/>
    </source>
</evidence>
<keyword evidence="4" id="KW-0653">Protein transport</keyword>
<dbReference type="InParanoid" id="A0A7L4YKP0"/>
<evidence type="ECO:0000256" key="2">
    <source>
        <dbReference type="ARBA" id="ARBA00022448"/>
    </source>
</evidence>